<dbReference type="AlphaFoldDB" id="A0A4P7N9J2"/>
<organism evidence="1 2">
    <name type="scientific">Pyricularia oryzae</name>
    <name type="common">Rice blast fungus</name>
    <name type="synonym">Magnaporthe oryzae</name>
    <dbReference type="NCBI Taxonomy" id="318829"/>
    <lineage>
        <taxon>Eukaryota</taxon>
        <taxon>Fungi</taxon>
        <taxon>Dikarya</taxon>
        <taxon>Ascomycota</taxon>
        <taxon>Pezizomycotina</taxon>
        <taxon>Sordariomycetes</taxon>
        <taxon>Sordariomycetidae</taxon>
        <taxon>Magnaporthales</taxon>
        <taxon>Pyriculariaceae</taxon>
        <taxon>Pyricularia</taxon>
    </lineage>
</organism>
<accession>A0A4P7N9J2</accession>
<evidence type="ECO:0000313" key="1">
    <source>
        <dbReference type="EMBL" id="QBZ57686.1"/>
    </source>
</evidence>
<proteinExistence type="predicted"/>
<reference evidence="1 2" key="1">
    <citation type="journal article" date="2019" name="Mol. Biol. Evol.">
        <title>Blast fungal genomes show frequent chromosomal changes, gene gains and losses, and effector gene turnover.</title>
        <authorList>
            <person name="Gomez Luciano L.B."/>
            <person name="Jason Tsai I."/>
            <person name="Chuma I."/>
            <person name="Tosa Y."/>
            <person name="Chen Y.H."/>
            <person name="Li J.Y."/>
            <person name="Li M.Y."/>
            <person name="Jade Lu M.Y."/>
            <person name="Nakayashiki H."/>
            <person name="Li W.H."/>
        </authorList>
    </citation>
    <scope>NUCLEOTIDE SEQUENCE [LARGE SCALE GENOMIC DNA]</scope>
    <source>
        <strain evidence="1">MZ5-1-6</strain>
    </source>
</reference>
<dbReference type="EMBL" id="CP034205">
    <property type="protein sequence ID" value="QBZ57686.1"/>
    <property type="molecule type" value="Genomic_DNA"/>
</dbReference>
<protein>
    <submittedName>
        <fullName evidence="1">Uncharacterized protein</fullName>
    </submittedName>
</protein>
<name>A0A4P7N9J2_PYROR</name>
<dbReference type="Proteomes" id="UP000294847">
    <property type="component" value="Chromosome 2"/>
</dbReference>
<evidence type="ECO:0000313" key="2">
    <source>
        <dbReference type="Proteomes" id="UP000294847"/>
    </source>
</evidence>
<sequence>MDQVPSVCMKRPQILHYAPPEPKPSQVHYHPMPIFRLLVRAKAGTIHPACILAMFAIKVLEGGPCTWSIFGVPL</sequence>
<gene>
    <name evidence="1" type="ORF">PoMZ_02621</name>
</gene>
<dbReference type="VEuPathDB" id="FungiDB:M_BR32_EuGene_00143951"/>